<evidence type="ECO:0000313" key="9">
    <source>
        <dbReference type="Proteomes" id="UP001498421"/>
    </source>
</evidence>
<dbReference type="Gene3D" id="2.40.128.320">
    <property type="entry name" value="Protein HRI1, N-terminal domain"/>
    <property type="match status" value="1"/>
</dbReference>
<reference evidence="8 9" key="1">
    <citation type="journal article" date="2025" name="Microbiol. Resour. Announc.">
        <title>Draft genome sequences for Neonectria magnoliae and Neonectria punicea, canker pathogens of Liriodendron tulipifera and Acer saccharum in West Virginia.</title>
        <authorList>
            <person name="Petronek H.M."/>
            <person name="Kasson M.T."/>
            <person name="Metheny A.M."/>
            <person name="Stauder C.M."/>
            <person name="Lovett B."/>
            <person name="Lynch S.C."/>
            <person name="Garnas J.R."/>
            <person name="Kasson L.R."/>
            <person name="Stajich J.E."/>
        </authorList>
    </citation>
    <scope>NUCLEOTIDE SEQUENCE [LARGE SCALE GENOMIC DNA]</scope>
    <source>
        <strain evidence="8 9">NRRL 64651</strain>
    </source>
</reference>
<keyword evidence="9" id="KW-1185">Reference proteome</keyword>
<dbReference type="Pfam" id="PF16815">
    <property type="entry name" value="HRI1"/>
    <property type="match status" value="1"/>
</dbReference>
<keyword evidence="6" id="KW-0539">Nucleus</keyword>
<accession>A0ABR1I693</accession>
<dbReference type="Proteomes" id="UP001498421">
    <property type="component" value="Unassembled WGS sequence"/>
</dbReference>
<comment type="caution">
    <text evidence="8">The sequence shown here is derived from an EMBL/GenBank/DDBJ whole genome shotgun (WGS) entry which is preliminary data.</text>
</comment>
<evidence type="ECO:0000256" key="6">
    <source>
        <dbReference type="ARBA" id="ARBA00023242"/>
    </source>
</evidence>
<evidence type="ECO:0000256" key="5">
    <source>
        <dbReference type="ARBA" id="ARBA00022490"/>
    </source>
</evidence>
<comment type="similarity">
    <text evidence="3">Belongs to the HRI1 family.</text>
</comment>
<name>A0ABR1I693_9HYPO</name>
<dbReference type="Gene3D" id="2.40.128.310">
    <property type="entry name" value="Protein HRI1, C-terminal domain"/>
    <property type="match status" value="1"/>
</dbReference>
<dbReference type="InterPro" id="IPR038744">
    <property type="entry name" value="Hri1_N"/>
</dbReference>
<evidence type="ECO:0000256" key="3">
    <source>
        <dbReference type="ARBA" id="ARBA00005229"/>
    </source>
</evidence>
<evidence type="ECO:0000256" key="2">
    <source>
        <dbReference type="ARBA" id="ARBA00004496"/>
    </source>
</evidence>
<evidence type="ECO:0000256" key="1">
    <source>
        <dbReference type="ARBA" id="ARBA00004123"/>
    </source>
</evidence>
<sequence>MTPDIRTSSLQKTPLLHLLKTTEVTTMCSISLRKHIRWLPDEASEPTSTIVVTSPQRRYVDLRIYRPENSEKTWTGQEVSRLEWGIAGTSSSWLRDDGKGGQIRHSQWNHWIDSRTTEPENATDEGDMFPQPDGTTLETGSMVNPATGRETAYEELWLDVDPTATSISEVKVVVLQVETENGYRGSVVRLGQYCQGILREGELITAERWEWKKEDGWKRTIRMGDGVLPCERALDDGFAVTRGEAVEVGERTWKVVEVSEEQPRL</sequence>
<proteinExistence type="inferred from homology"/>
<dbReference type="EMBL" id="JAZAVK010000033">
    <property type="protein sequence ID" value="KAK7429026.1"/>
    <property type="molecule type" value="Genomic_DNA"/>
</dbReference>
<keyword evidence="5" id="KW-0963">Cytoplasm</keyword>
<dbReference type="CDD" id="cd11692">
    <property type="entry name" value="HRI1_N_like"/>
    <property type="match status" value="1"/>
</dbReference>
<dbReference type="CDD" id="cd11693">
    <property type="entry name" value="HRI1_C_like"/>
    <property type="match status" value="1"/>
</dbReference>
<evidence type="ECO:0000313" key="8">
    <source>
        <dbReference type="EMBL" id="KAK7429026.1"/>
    </source>
</evidence>
<gene>
    <name evidence="8" type="ORF">QQZ08_004433</name>
</gene>
<dbReference type="InterPro" id="IPR043047">
    <property type="entry name" value="Hri1_N_sf"/>
</dbReference>
<organism evidence="8 9">
    <name type="scientific">Neonectria magnoliae</name>
    <dbReference type="NCBI Taxonomy" id="2732573"/>
    <lineage>
        <taxon>Eukaryota</taxon>
        <taxon>Fungi</taxon>
        <taxon>Dikarya</taxon>
        <taxon>Ascomycota</taxon>
        <taxon>Pezizomycotina</taxon>
        <taxon>Sordariomycetes</taxon>
        <taxon>Hypocreomycetidae</taxon>
        <taxon>Hypocreales</taxon>
        <taxon>Nectriaceae</taxon>
        <taxon>Neonectria</taxon>
    </lineage>
</organism>
<dbReference type="InterPro" id="IPR031818">
    <property type="entry name" value="Hri1"/>
</dbReference>
<protein>
    <recommendedName>
        <fullName evidence="4">Protein HRI1</fullName>
    </recommendedName>
</protein>
<feature type="region of interest" description="Disordered" evidence="7">
    <location>
        <begin position="117"/>
        <end position="144"/>
    </location>
</feature>
<comment type="subcellular location">
    <subcellularLocation>
        <location evidence="2">Cytoplasm</location>
    </subcellularLocation>
    <subcellularLocation>
        <location evidence="1">Nucleus</location>
    </subcellularLocation>
</comment>
<evidence type="ECO:0000256" key="4">
    <source>
        <dbReference type="ARBA" id="ARBA00017063"/>
    </source>
</evidence>
<evidence type="ECO:0000256" key="7">
    <source>
        <dbReference type="SAM" id="MobiDB-lite"/>
    </source>
</evidence>
<feature type="compositionally biased region" description="Polar residues" evidence="7">
    <location>
        <begin position="133"/>
        <end position="144"/>
    </location>
</feature>